<gene>
    <name evidence="1" type="ORF">BAUCODRAFT_44556</name>
</gene>
<dbReference type="KEGG" id="bcom:BAUCODRAFT_44556"/>
<sequence>PHSDAGGDAYYIGDAYEPAKCAHEWEIKDNLRRPYLEYIKRISKHFPHLEYLAHWMEVTCAPPKWKFIQKCESNRESRARRCHVCVLNYDGDGSLSSKTHESTVGLGAALMNDPSDGGKAPVRLIIVEDLSRDVVELLGARYDIDPLFFLSHIGDYLFHNTRDRWVELPDLNVVARQRPYFNVSYLRARYFKSQLEFAEAERQTGMWNVLRRLDSDRSSKRLSNGLLDEKDACVTLTRAKTSVWVKPRSSTEPVIAIVLVDPTVEVGYPQWGGYRPFAPTPSMHDETAAEGPPRTSLFHDTVYWSSKMTKDELDIMRADTKFTVAIPILRLVLADWMTVLKYMATMLNKLEWEFERPHFWESPGDIDGLLKKLSPWRRNVPLYNGMISDAIDRIFGHNARPEDRNANASVPSPDLGILSLLQDFRSIQQQMAESQKRIDTYQNIVTASVNIEESRRAVQQNQQIGRLTWIASLFIPLNATSSFLSISPDFSAAIQTIRLFFAIGIPLTIIAM</sequence>
<dbReference type="OMA" id="PYLAHIK"/>
<accession>M2LMQ4</accession>
<feature type="non-terminal residue" evidence="1">
    <location>
        <position position="1"/>
    </location>
</feature>
<dbReference type="Proteomes" id="UP000011761">
    <property type="component" value="Unassembled WGS sequence"/>
</dbReference>
<evidence type="ECO:0000313" key="2">
    <source>
        <dbReference type="Proteomes" id="UP000011761"/>
    </source>
</evidence>
<protein>
    <submittedName>
        <fullName evidence="1">Uncharacterized protein</fullName>
    </submittedName>
</protein>
<keyword evidence="2" id="KW-1185">Reference proteome</keyword>
<feature type="non-terminal residue" evidence="1">
    <location>
        <position position="512"/>
    </location>
</feature>
<dbReference type="HOGENOM" id="CLU_027742_0_0_1"/>
<dbReference type="EMBL" id="KB445556">
    <property type="protein sequence ID" value="EMC95607.1"/>
    <property type="molecule type" value="Genomic_DNA"/>
</dbReference>
<organism evidence="1 2">
    <name type="scientific">Baudoinia panamericana (strain UAMH 10762)</name>
    <name type="common">Angels' share fungus</name>
    <name type="synonym">Baudoinia compniacensis (strain UAMH 10762)</name>
    <dbReference type="NCBI Taxonomy" id="717646"/>
    <lineage>
        <taxon>Eukaryota</taxon>
        <taxon>Fungi</taxon>
        <taxon>Dikarya</taxon>
        <taxon>Ascomycota</taxon>
        <taxon>Pezizomycotina</taxon>
        <taxon>Dothideomycetes</taxon>
        <taxon>Dothideomycetidae</taxon>
        <taxon>Mycosphaerellales</taxon>
        <taxon>Teratosphaeriaceae</taxon>
        <taxon>Baudoinia</taxon>
    </lineage>
</organism>
<evidence type="ECO:0000313" key="1">
    <source>
        <dbReference type="EMBL" id="EMC95607.1"/>
    </source>
</evidence>
<dbReference type="RefSeq" id="XP_007676894.1">
    <property type="nucleotide sequence ID" value="XM_007678704.1"/>
</dbReference>
<proteinExistence type="predicted"/>
<dbReference type="eggNOG" id="ENOG502SJAE">
    <property type="taxonomic scope" value="Eukaryota"/>
</dbReference>
<dbReference type="GeneID" id="19114411"/>
<reference evidence="1 2" key="1">
    <citation type="journal article" date="2012" name="PLoS Pathog.">
        <title>Diverse lifestyles and strategies of plant pathogenesis encoded in the genomes of eighteen Dothideomycetes fungi.</title>
        <authorList>
            <person name="Ohm R.A."/>
            <person name="Feau N."/>
            <person name="Henrissat B."/>
            <person name="Schoch C.L."/>
            <person name="Horwitz B.A."/>
            <person name="Barry K.W."/>
            <person name="Condon B.J."/>
            <person name="Copeland A.C."/>
            <person name="Dhillon B."/>
            <person name="Glaser F."/>
            <person name="Hesse C.N."/>
            <person name="Kosti I."/>
            <person name="LaButti K."/>
            <person name="Lindquist E.A."/>
            <person name="Lucas S."/>
            <person name="Salamov A.A."/>
            <person name="Bradshaw R.E."/>
            <person name="Ciuffetti L."/>
            <person name="Hamelin R.C."/>
            <person name="Kema G.H.J."/>
            <person name="Lawrence C."/>
            <person name="Scott J.A."/>
            <person name="Spatafora J.W."/>
            <person name="Turgeon B.G."/>
            <person name="de Wit P.J.G.M."/>
            <person name="Zhong S."/>
            <person name="Goodwin S.B."/>
            <person name="Grigoriev I.V."/>
        </authorList>
    </citation>
    <scope>NUCLEOTIDE SEQUENCE [LARGE SCALE GENOMIC DNA]</scope>
    <source>
        <strain evidence="1 2">UAMH 10762</strain>
    </source>
</reference>
<dbReference type="OrthoDB" id="3231000at2759"/>
<name>M2LMQ4_BAUPA</name>
<dbReference type="AlphaFoldDB" id="M2LMQ4"/>